<comment type="caution">
    <text evidence="1">The sequence shown here is derived from an EMBL/GenBank/DDBJ whole genome shotgun (WGS) entry which is preliminary data.</text>
</comment>
<name>A0A031JXG6_9SPHN</name>
<dbReference type="eggNOG" id="ENOG50332EF">
    <property type="taxonomic scope" value="Bacteria"/>
</dbReference>
<gene>
    <name evidence="1" type="ORF">BV97_01918</name>
</gene>
<organism evidence="1 2">
    <name type="scientific">Novosphingobium resinovorum</name>
    <dbReference type="NCBI Taxonomy" id="158500"/>
    <lineage>
        <taxon>Bacteria</taxon>
        <taxon>Pseudomonadati</taxon>
        <taxon>Pseudomonadota</taxon>
        <taxon>Alphaproteobacteria</taxon>
        <taxon>Sphingomonadales</taxon>
        <taxon>Sphingomonadaceae</taxon>
        <taxon>Novosphingobium</taxon>
    </lineage>
</organism>
<proteinExistence type="predicted"/>
<dbReference type="EMBL" id="JFYZ01000008">
    <property type="protein sequence ID" value="EZP82421.1"/>
    <property type="molecule type" value="Genomic_DNA"/>
</dbReference>
<sequence>MTSRRFLLQSAVVGSALLLLGCSQFEPSETLRYRITVEVETPKGLRTGSSVWEYKITDVKIGFTPLSHDYHGEAVAVDLPNGQTLFALLRSGDGLPDYPANVIRERFIQTPESKADGPRAFLSVFPEWRSRGEAWVVPAELPPFSQKQKPRSGYPLLVTFRDVADPASAERVDPKDLETAFGEGYRLKSISVTVTDEPLTKGIVTRQKWFRKAARSGGGLIPMEKTIVDGRPRFKVIPGYDASLEGVGLLDFSTDSPIVGGVL</sequence>
<dbReference type="RefSeq" id="WP_155986226.1">
    <property type="nucleotide sequence ID" value="NZ_JFYZ01000008.1"/>
</dbReference>
<dbReference type="Proteomes" id="UP000024329">
    <property type="component" value="Unassembled WGS sequence"/>
</dbReference>
<reference evidence="1 2" key="1">
    <citation type="submission" date="2014-03" db="EMBL/GenBank/DDBJ databases">
        <title>Whole genome sequence of Novosphingobium resinovorum KF1.</title>
        <authorList>
            <person name="Gan H.M."/>
            <person name="Gan H.Y."/>
            <person name="Chew T.H."/>
            <person name="Savka M.A."/>
        </authorList>
    </citation>
    <scope>NUCLEOTIDE SEQUENCE [LARGE SCALE GENOMIC DNA]</scope>
    <source>
        <strain evidence="1 2">KF1</strain>
    </source>
</reference>
<dbReference type="PROSITE" id="PS51257">
    <property type="entry name" value="PROKAR_LIPOPROTEIN"/>
    <property type="match status" value="1"/>
</dbReference>
<accession>A0A031JXG6</accession>
<dbReference type="AlphaFoldDB" id="A0A031JXG6"/>
<evidence type="ECO:0000313" key="2">
    <source>
        <dbReference type="Proteomes" id="UP000024329"/>
    </source>
</evidence>
<evidence type="ECO:0000313" key="1">
    <source>
        <dbReference type="EMBL" id="EZP82421.1"/>
    </source>
</evidence>
<protein>
    <submittedName>
        <fullName evidence="1">Uncharacterized protein</fullName>
    </submittedName>
</protein>